<organism evidence="1 2">
    <name type="scientific">Jimgerdemannia flammicorona</name>
    <dbReference type="NCBI Taxonomy" id="994334"/>
    <lineage>
        <taxon>Eukaryota</taxon>
        <taxon>Fungi</taxon>
        <taxon>Fungi incertae sedis</taxon>
        <taxon>Mucoromycota</taxon>
        <taxon>Mucoromycotina</taxon>
        <taxon>Endogonomycetes</taxon>
        <taxon>Endogonales</taxon>
        <taxon>Endogonaceae</taxon>
        <taxon>Jimgerdemannia</taxon>
    </lineage>
</organism>
<comment type="caution">
    <text evidence="1">The sequence shown here is derived from an EMBL/GenBank/DDBJ whole genome shotgun (WGS) entry which is preliminary data.</text>
</comment>
<proteinExistence type="predicted"/>
<dbReference type="Proteomes" id="UP000274822">
    <property type="component" value="Unassembled WGS sequence"/>
</dbReference>
<evidence type="ECO:0000313" key="1">
    <source>
        <dbReference type="EMBL" id="RUS28982.1"/>
    </source>
</evidence>
<gene>
    <name evidence="1" type="ORF">BC938DRAFT_481208</name>
</gene>
<keyword evidence="1" id="KW-0131">Cell cycle</keyword>
<accession>A0A433QGP9</accession>
<dbReference type="InterPro" id="IPR012535">
    <property type="entry name" value="Cell_div_Cdc14"/>
</dbReference>
<dbReference type="EMBL" id="RBNJ01005818">
    <property type="protein sequence ID" value="RUS28982.1"/>
    <property type="molecule type" value="Genomic_DNA"/>
</dbReference>
<dbReference type="PANTHER" id="PTHR34065:SF1">
    <property type="entry name" value="CELL DIVISION CONTROL PROTEIN 14"/>
    <property type="match status" value="1"/>
</dbReference>
<dbReference type="GO" id="GO:0051301">
    <property type="term" value="P:cell division"/>
    <property type="evidence" value="ECO:0007669"/>
    <property type="project" value="UniProtKB-KW"/>
</dbReference>
<evidence type="ECO:0000313" key="2">
    <source>
        <dbReference type="Proteomes" id="UP000274822"/>
    </source>
</evidence>
<dbReference type="Pfam" id="PF08045">
    <property type="entry name" value="CDC14"/>
    <property type="match status" value="1"/>
</dbReference>
<reference evidence="1 2" key="1">
    <citation type="journal article" date="2018" name="New Phytol.">
        <title>Phylogenomics of Endogonaceae and evolution of mycorrhizas within Mucoromycota.</title>
        <authorList>
            <person name="Chang Y."/>
            <person name="Desiro A."/>
            <person name="Na H."/>
            <person name="Sandor L."/>
            <person name="Lipzen A."/>
            <person name="Clum A."/>
            <person name="Barry K."/>
            <person name="Grigoriev I.V."/>
            <person name="Martin F.M."/>
            <person name="Stajich J.E."/>
            <person name="Smith M.E."/>
            <person name="Bonito G."/>
            <person name="Spatafora J.W."/>
        </authorList>
    </citation>
    <scope>NUCLEOTIDE SEQUENCE [LARGE SCALE GENOMIC DNA]</scope>
    <source>
        <strain evidence="1 2">AD002</strain>
    </source>
</reference>
<sequence length="143" mass="15916">MSRVLPLLEKVIHRQRTPVSVDGPTNKPVTDPNLMVCPRSALVEQIELMLNAVQGLCLIHVGSRRMFAQNNNMKVVSCLCFVNTLLLLLENPSKAEPSLLRATLDTLICILADSSENTRLFERVGMATVTQLLKNRNVGHDVR</sequence>
<keyword evidence="2" id="KW-1185">Reference proteome</keyword>
<dbReference type="PANTHER" id="PTHR34065">
    <property type="entry name" value="CELL DIVISION CONTROL PROTEIN 14"/>
    <property type="match status" value="1"/>
</dbReference>
<name>A0A433QGP9_9FUNG</name>
<keyword evidence="1" id="KW-0132">Cell division</keyword>
<protein>
    <submittedName>
        <fullName evidence="1">Cell division control protein 14, SIN component-domain-containing protein</fullName>
    </submittedName>
</protein>
<dbReference type="AlphaFoldDB" id="A0A433QGP9"/>